<accession>A0A1F7F8W9</accession>
<reference evidence="1 2" key="1">
    <citation type="journal article" date="2016" name="Nat. Commun.">
        <title>Thousands of microbial genomes shed light on interconnected biogeochemical processes in an aquifer system.</title>
        <authorList>
            <person name="Anantharaman K."/>
            <person name="Brown C.T."/>
            <person name="Hug L.A."/>
            <person name="Sharon I."/>
            <person name="Castelle C.J."/>
            <person name="Probst A.J."/>
            <person name="Thomas B.C."/>
            <person name="Singh A."/>
            <person name="Wilkins M.J."/>
            <person name="Karaoz U."/>
            <person name="Brodie E.L."/>
            <person name="Williams K.H."/>
            <person name="Hubbard S.S."/>
            <person name="Banfield J.F."/>
        </authorList>
    </citation>
    <scope>NUCLEOTIDE SEQUENCE [LARGE SCALE GENOMIC DNA]</scope>
</reference>
<proteinExistence type="predicted"/>
<protein>
    <submittedName>
        <fullName evidence="1">Uncharacterized protein</fullName>
    </submittedName>
</protein>
<name>A0A1F7F8W9_UNCRA</name>
<comment type="caution">
    <text evidence="1">The sequence shown here is derived from an EMBL/GenBank/DDBJ whole genome shotgun (WGS) entry which is preliminary data.</text>
</comment>
<gene>
    <name evidence="1" type="ORF">A2519_06850</name>
</gene>
<sequence>MSGINPKRWFYGLRGELQRRAEATRISLSGGAAEHWLTGELYRYLAANIGDRCTLCLEDAGRDLVLYPIKHNNWTEAPLASIEIKMVYRRYSDEKLRSYVNQLIRQVDKNGQQGIRKYKAFKTYGYLFAVFIIWNDQQPRIRTTFSAFRRSTVRILNEECTKYKSGQVIVAARSDTIETLLEEDTIKIGGATAQVGLAGQYLLGKGAKKE</sequence>
<evidence type="ECO:0000313" key="2">
    <source>
        <dbReference type="Proteomes" id="UP000179243"/>
    </source>
</evidence>
<dbReference type="Proteomes" id="UP000179243">
    <property type="component" value="Unassembled WGS sequence"/>
</dbReference>
<dbReference type="AlphaFoldDB" id="A0A1F7F8W9"/>
<dbReference type="EMBL" id="MFYX01000097">
    <property type="protein sequence ID" value="OGK03109.1"/>
    <property type="molecule type" value="Genomic_DNA"/>
</dbReference>
<organism evidence="1 2">
    <name type="scientific">Candidatus Raymondbacteria bacterium RIFOXYD12_FULL_49_13</name>
    <dbReference type="NCBI Taxonomy" id="1817890"/>
    <lineage>
        <taxon>Bacteria</taxon>
        <taxon>Raymondiibacteriota</taxon>
    </lineage>
</organism>
<evidence type="ECO:0000313" key="1">
    <source>
        <dbReference type="EMBL" id="OGK03109.1"/>
    </source>
</evidence>